<keyword evidence="2 8" id="KW-0813">Transport</keyword>
<dbReference type="SUPFAM" id="SSF56935">
    <property type="entry name" value="Porins"/>
    <property type="match status" value="1"/>
</dbReference>
<sequence>MGKAKMLFRGIVCLIMILVLQGRLLAQSKEASTTTGEVSDVRGTVLSMRGSALAGVNVVATERSTGRVYNTTTDSSGDFVFHEFRTGEKYDFQFSTVGYEKNEFPGFVVKGKGKNTLMIRLTEKNSLLEDVVVVGYGTQKKVNVTGAVSTVDARVFEDRPVSSVAQALQGAIPNLNINFGDGHPGSTGTFNVRGFASVSNTTGSPLILIDGAPGDINMLNPSDIESLSVLKDASSAAIYGARAAFGVILVTTKQAKKGKLSINYGTSYSIQSITTRTDFITDGFLQDSLADVAFSRNVGSSYTGYTAADYEEMKKRKTDPSLPSVVVQNRNGTPMYVYYGNTDWWHFLFRKTWPGMEHHINMSGGNEKVDYFISGRYYRQEGMYQTYFSPNLYNAYNFRAKINAHLTDWLTLSTNTQFGVNDYTYPGYSPYPTGYYNHAMASYVPKNPDGTFFFRTNLNNYGAYEYADLQNGKSHGGTKNNNLSNTVALTAQILKGLSVNGNYTYQLAPSSTYQRRALIPWSVYPGTISKAGEDILMEGTHMDQHHSLNLFATYEKTFGLHMVKLTAGFNEEVQQFKTDSVTKGNLLSDDLNQIDLGTTSPTANGSAGEWALLGYFFRANYDYAGKYLLEVDGRYDGSSRFPGNERFGFFPSVSAGWRISKEAFFEKLTPVVSELKLRGSYGSLGNQDLGNYNSPSALYPYVPLMNSSLTSYLTGGSKTQVLSAPAPVTPNFTWERTASLNLGIDAAFLKNRLQLSFDRYRRKTTNMLAPGLTLPAVFGAAAPLQNAGDLQTNGFELSVKWQDGGTLLGKRFTYGFGVALSDYTAKITRYYNPNKILGDEHTLTYYDGKQVGEIWGYRTDGYFKTDAEAAAYPINQDYIDLDQRVASPGEWSKLHAGDLKFKDLSGPDGKPDGVINNGKNTLADHGDLERLGNKLPRYSFGINGNFSWNNFDVSFFFQGIGKQNWWPDVESSLFWGPYGRPYVAFVPKDFPDKIWSPSNPNAYFPLLRGYSSYAGGDLSIPDDKYLQDIGYIRLKNLTVGYNLPITWSRRLKMQRIRCYFTGQNLFTLTKMDSKYIDPEQVTPGMASDWGGRDYPFSKQFSFGLDVNF</sequence>
<dbReference type="InterPro" id="IPR037066">
    <property type="entry name" value="Plug_dom_sf"/>
</dbReference>
<dbReference type="InterPro" id="IPR000531">
    <property type="entry name" value="Beta-barrel_TonB"/>
</dbReference>
<keyword evidence="3 8" id="KW-1134">Transmembrane beta strand</keyword>
<evidence type="ECO:0000259" key="11">
    <source>
        <dbReference type="Pfam" id="PF07715"/>
    </source>
</evidence>
<comment type="similarity">
    <text evidence="8 9">Belongs to the TonB-dependent receptor family.</text>
</comment>
<feature type="domain" description="TonB-dependent receptor-like beta-barrel" evidence="10">
    <location>
        <begin position="432"/>
        <end position="877"/>
    </location>
</feature>
<dbReference type="Pfam" id="PF00593">
    <property type="entry name" value="TonB_dep_Rec_b-barrel"/>
    <property type="match status" value="1"/>
</dbReference>
<evidence type="ECO:0000256" key="6">
    <source>
        <dbReference type="ARBA" id="ARBA00023136"/>
    </source>
</evidence>
<dbReference type="InterPro" id="IPR036942">
    <property type="entry name" value="Beta-barrel_TonB_sf"/>
</dbReference>
<evidence type="ECO:0000256" key="4">
    <source>
        <dbReference type="ARBA" id="ARBA00022692"/>
    </source>
</evidence>
<dbReference type="InterPro" id="IPR012910">
    <property type="entry name" value="Plug_dom"/>
</dbReference>
<dbReference type="NCBIfam" id="TIGR04056">
    <property type="entry name" value="OMP_RagA_SusC"/>
    <property type="match status" value="1"/>
</dbReference>
<dbReference type="PROSITE" id="PS52016">
    <property type="entry name" value="TONB_DEPENDENT_REC_3"/>
    <property type="match status" value="1"/>
</dbReference>
<dbReference type="Proteomes" id="UP000192277">
    <property type="component" value="Unassembled WGS sequence"/>
</dbReference>
<proteinExistence type="inferred from homology"/>
<evidence type="ECO:0000256" key="1">
    <source>
        <dbReference type="ARBA" id="ARBA00004571"/>
    </source>
</evidence>
<dbReference type="Gene3D" id="2.60.40.1120">
    <property type="entry name" value="Carboxypeptidase-like, regulatory domain"/>
    <property type="match status" value="1"/>
</dbReference>
<name>A0ABX3P1B2_9BACT</name>
<evidence type="ECO:0000256" key="9">
    <source>
        <dbReference type="RuleBase" id="RU003357"/>
    </source>
</evidence>
<evidence type="ECO:0000256" key="5">
    <source>
        <dbReference type="ARBA" id="ARBA00023077"/>
    </source>
</evidence>
<organism evidence="12 13">
    <name type="scientific">Niastella koreensis</name>
    <dbReference type="NCBI Taxonomy" id="354356"/>
    <lineage>
        <taxon>Bacteria</taxon>
        <taxon>Pseudomonadati</taxon>
        <taxon>Bacteroidota</taxon>
        <taxon>Chitinophagia</taxon>
        <taxon>Chitinophagales</taxon>
        <taxon>Chitinophagaceae</taxon>
        <taxon>Niastella</taxon>
    </lineage>
</organism>
<dbReference type="InterPro" id="IPR039426">
    <property type="entry name" value="TonB-dep_rcpt-like"/>
</dbReference>
<protein>
    <submittedName>
        <fullName evidence="12">SusC/RagA family TonB-linked outer membrane protein</fullName>
    </submittedName>
</protein>
<keyword evidence="13" id="KW-1185">Reference proteome</keyword>
<dbReference type="InterPro" id="IPR023996">
    <property type="entry name" value="TonB-dep_OMP_SusC/RagA"/>
</dbReference>
<dbReference type="InterPro" id="IPR008969">
    <property type="entry name" value="CarboxyPept-like_regulatory"/>
</dbReference>
<keyword evidence="7 8" id="KW-0998">Cell outer membrane</keyword>
<dbReference type="Pfam" id="PF07715">
    <property type="entry name" value="Plug"/>
    <property type="match status" value="1"/>
</dbReference>
<dbReference type="Pfam" id="PF13620">
    <property type="entry name" value="CarboxypepD_reg"/>
    <property type="match status" value="1"/>
</dbReference>
<evidence type="ECO:0000259" key="10">
    <source>
        <dbReference type="Pfam" id="PF00593"/>
    </source>
</evidence>
<reference evidence="12 13" key="1">
    <citation type="submission" date="2016-04" db="EMBL/GenBank/DDBJ databases">
        <authorList>
            <person name="Chen L."/>
            <person name="Zhuang W."/>
            <person name="Wang G."/>
        </authorList>
    </citation>
    <scope>NUCLEOTIDE SEQUENCE [LARGE SCALE GENOMIC DNA]</scope>
    <source>
        <strain evidence="13">GR20</strain>
    </source>
</reference>
<evidence type="ECO:0000256" key="2">
    <source>
        <dbReference type="ARBA" id="ARBA00022448"/>
    </source>
</evidence>
<dbReference type="SUPFAM" id="SSF49464">
    <property type="entry name" value="Carboxypeptidase regulatory domain-like"/>
    <property type="match status" value="1"/>
</dbReference>
<dbReference type="EMBL" id="LWBO01000004">
    <property type="protein sequence ID" value="OQP52327.1"/>
    <property type="molecule type" value="Genomic_DNA"/>
</dbReference>
<gene>
    <name evidence="12" type="ORF">A4D02_24345</name>
</gene>
<evidence type="ECO:0000256" key="3">
    <source>
        <dbReference type="ARBA" id="ARBA00022452"/>
    </source>
</evidence>
<evidence type="ECO:0000313" key="13">
    <source>
        <dbReference type="Proteomes" id="UP000192277"/>
    </source>
</evidence>
<dbReference type="RefSeq" id="WP_014220375.1">
    <property type="nucleotide sequence ID" value="NZ_LWBO01000004.1"/>
</dbReference>
<keyword evidence="5 9" id="KW-0798">TonB box</keyword>
<dbReference type="Gene3D" id="2.170.130.10">
    <property type="entry name" value="TonB-dependent receptor, plug domain"/>
    <property type="match status" value="1"/>
</dbReference>
<dbReference type="InterPro" id="IPR023997">
    <property type="entry name" value="TonB-dep_OMP_SusC/RagA_CS"/>
</dbReference>
<keyword evidence="6 8" id="KW-0472">Membrane</keyword>
<evidence type="ECO:0000313" key="12">
    <source>
        <dbReference type="EMBL" id="OQP52327.1"/>
    </source>
</evidence>
<dbReference type="Gene3D" id="2.40.170.20">
    <property type="entry name" value="TonB-dependent receptor, beta-barrel domain"/>
    <property type="match status" value="1"/>
</dbReference>
<evidence type="ECO:0000256" key="7">
    <source>
        <dbReference type="ARBA" id="ARBA00023237"/>
    </source>
</evidence>
<dbReference type="NCBIfam" id="TIGR04057">
    <property type="entry name" value="SusC_RagA_signa"/>
    <property type="match status" value="1"/>
</dbReference>
<evidence type="ECO:0000256" key="8">
    <source>
        <dbReference type="PROSITE-ProRule" id="PRU01360"/>
    </source>
</evidence>
<keyword evidence="4 8" id="KW-0812">Transmembrane</keyword>
<accession>A0ABX3P1B2</accession>
<comment type="caution">
    <text evidence="12">The sequence shown here is derived from an EMBL/GenBank/DDBJ whole genome shotgun (WGS) entry which is preliminary data.</text>
</comment>
<feature type="domain" description="TonB-dependent receptor plug" evidence="11">
    <location>
        <begin position="141"/>
        <end position="247"/>
    </location>
</feature>
<comment type="subcellular location">
    <subcellularLocation>
        <location evidence="1 8">Cell outer membrane</location>
        <topology evidence="1 8">Multi-pass membrane protein</topology>
    </subcellularLocation>
</comment>